<dbReference type="GO" id="GO:0004553">
    <property type="term" value="F:hydrolase activity, hydrolyzing O-glycosyl compounds"/>
    <property type="evidence" value="ECO:0007669"/>
    <property type="project" value="InterPro"/>
</dbReference>
<dbReference type="PROSITE" id="PS51109">
    <property type="entry name" value="G5"/>
    <property type="match status" value="1"/>
</dbReference>
<evidence type="ECO:0000259" key="2">
    <source>
        <dbReference type="PROSITE" id="PS51109"/>
    </source>
</evidence>
<dbReference type="AlphaFoldDB" id="A0A1H2WIY9"/>
<proteinExistence type="predicted"/>
<dbReference type="Pfam" id="PF03990">
    <property type="entry name" value="DUF348"/>
    <property type="match status" value="2"/>
</dbReference>
<protein>
    <recommendedName>
        <fullName evidence="2">G5 domain-containing protein</fullName>
    </recommendedName>
</protein>
<dbReference type="Gene3D" id="2.20.230.10">
    <property type="entry name" value="Resuscitation-promoting factor rpfb"/>
    <property type="match status" value="1"/>
</dbReference>
<keyword evidence="1" id="KW-0732">Signal</keyword>
<keyword evidence="4" id="KW-1185">Reference proteome</keyword>
<name>A0A1H2WIY9_9FIRM</name>
<dbReference type="Pfam" id="PF06725">
    <property type="entry name" value="3D"/>
    <property type="match status" value="1"/>
</dbReference>
<dbReference type="GO" id="GO:0019867">
    <property type="term" value="C:outer membrane"/>
    <property type="evidence" value="ECO:0007669"/>
    <property type="project" value="InterPro"/>
</dbReference>
<accession>A0A1H2WIY9</accession>
<gene>
    <name evidence="3" type="ORF">SAMN05660923_01266</name>
</gene>
<reference evidence="3 4" key="1">
    <citation type="submission" date="2016-10" db="EMBL/GenBank/DDBJ databases">
        <authorList>
            <person name="de Groot N.N."/>
        </authorList>
    </citation>
    <scope>NUCLEOTIDE SEQUENCE [LARGE SCALE GENOMIC DNA]</scope>
    <source>
        <strain evidence="3 4">DSM 23310</strain>
    </source>
</reference>
<dbReference type="SUPFAM" id="SSF50685">
    <property type="entry name" value="Barwin-like endoglucanases"/>
    <property type="match status" value="1"/>
</dbReference>
<evidence type="ECO:0000313" key="3">
    <source>
        <dbReference type="EMBL" id="SDW80466.1"/>
    </source>
</evidence>
<dbReference type="RefSeq" id="WP_093751919.1">
    <property type="nucleotide sequence ID" value="NZ_BSYN01000001.1"/>
</dbReference>
<dbReference type="EMBL" id="FNNG01000004">
    <property type="protein sequence ID" value="SDW80466.1"/>
    <property type="molecule type" value="Genomic_DNA"/>
</dbReference>
<dbReference type="Gene3D" id="2.40.40.10">
    <property type="entry name" value="RlpA-like domain"/>
    <property type="match status" value="1"/>
</dbReference>
<dbReference type="Proteomes" id="UP000198828">
    <property type="component" value="Unassembled WGS sequence"/>
</dbReference>
<dbReference type="InterPro" id="IPR051933">
    <property type="entry name" value="Resuscitation_pf_RpfB"/>
</dbReference>
<dbReference type="InterPro" id="IPR007137">
    <property type="entry name" value="DUF348"/>
</dbReference>
<dbReference type="GO" id="GO:0009254">
    <property type="term" value="P:peptidoglycan turnover"/>
    <property type="evidence" value="ECO:0007669"/>
    <property type="project" value="InterPro"/>
</dbReference>
<dbReference type="CDD" id="cd22786">
    <property type="entry name" value="DPBB_YuiC-like"/>
    <property type="match status" value="1"/>
</dbReference>
<feature type="domain" description="G5" evidence="2">
    <location>
        <begin position="144"/>
        <end position="224"/>
    </location>
</feature>
<evidence type="ECO:0000256" key="1">
    <source>
        <dbReference type="ARBA" id="ARBA00022729"/>
    </source>
</evidence>
<dbReference type="InterPro" id="IPR010611">
    <property type="entry name" value="3D_dom"/>
</dbReference>
<dbReference type="OrthoDB" id="9798935at2"/>
<sequence>MANFTVTKSNKFKMLTVLAITASLSLGVYMHTAKDITISIDGEEKNIITYKDTVEDLLKQENISLTEGVYINVPLDAKLENNMNIIIKTPKTYILAFGDKKVEVNSVENKVQDILKDLHVDLGEKDYTYPGLDDVIAPGSEIMVTKVTEVVEEHEEVIAHEKIVRKNNRLDIGNENTIQEGKDGLKKVKVKKTFENGQLVSEDILEEEIIEEAIPHIVERGTKNILISSRGNIRYIKAITMIATAYDLSYESTGKRPGDKYYGITASGTKARPGVVAVDPRVIPLGTKLYVQSLDGTEDYGFCVAEDTGGAIKGNKIDLFFNTAKEVKQFGRRKVKVYILDNR</sequence>
<dbReference type="InterPro" id="IPR011098">
    <property type="entry name" value="G5_dom"/>
</dbReference>
<evidence type="ECO:0000313" key="4">
    <source>
        <dbReference type="Proteomes" id="UP000198828"/>
    </source>
</evidence>
<dbReference type="PANTHER" id="PTHR39160:SF4">
    <property type="entry name" value="RESUSCITATION-PROMOTING FACTOR RPFB"/>
    <property type="match status" value="1"/>
</dbReference>
<dbReference type="InterPro" id="IPR036908">
    <property type="entry name" value="RlpA-like_sf"/>
</dbReference>
<dbReference type="PANTHER" id="PTHR39160">
    <property type="entry name" value="CELL WALL-BINDING PROTEIN YOCH"/>
    <property type="match status" value="1"/>
</dbReference>
<dbReference type="SMART" id="SM01208">
    <property type="entry name" value="G5"/>
    <property type="match status" value="1"/>
</dbReference>
<organism evidence="3 4">
    <name type="scientific">Tepidimicrobium xylanilyticum</name>
    <dbReference type="NCBI Taxonomy" id="1123352"/>
    <lineage>
        <taxon>Bacteria</taxon>
        <taxon>Bacillati</taxon>
        <taxon>Bacillota</taxon>
        <taxon>Tissierellia</taxon>
        <taxon>Tissierellales</taxon>
        <taxon>Tepidimicrobiaceae</taxon>
        <taxon>Tepidimicrobium</taxon>
    </lineage>
</organism>
<dbReference type="Pfam" id="PF07501">
    <property type="entry name" value="G5"/>
    <property type="match status" value="1"/>
</dbReference>